<dbReference type="Pfam" id="PF19288">
    <property type="entry name" value="CofH_C"/>
    <property type="match status" value="1"/>
</dbReference>
<keyword evidence="2" id="KW-0004">4Fe-4S</keyword>
<dbReference type="EMBL" id="BARU01004973">
    <property type="protein sequence ID" value="GAH25385.1"/>
    <property type="molecule type" value="Genomic_DNA"/>
</dbReference>
<feature type="non-terminal residue" evidence="4">
    <location>
        <position position="1"/>
    </location>
</feature>
<evidence type="ECO:0000313" key="4">
    <source>
        <dbReference type="EMBL" id="GAH25385.1"/>
    </source>
</evidence>
<dbReference type="GO" id="GO:0051539">
    <property type="term" value="F:4 iron, 4 sulfur cluster binding"/>
    <property type="evidence" value="ECO:0007669"/>
    <property type="project" value="UniProtKB-KW"/>
</dbReference>
<dbReference type="AlphaFoldDB" id="X1EYH9"/>
<comment type="cofactor">
    <cofactor evidence="1">
        <name>[4Fe-4S] cluster</name>
        <dbReference type="ChEBI" id="CHEBI:49883"/>
    </cofactor>
</comment>
<organism evidence="4">
    <name type="scientific">marine sediment metagenome</name>
    <dbReference type="NCBI Taxonomy" id="412755"/>
    <lineage>
        <taxon>unclassified sequences</taxon>
        <taxon>metagenomes</taxon>
        <taxon>ecological metagenomes</taxon>
    </lineage>
</organism>
<accession>X1EYH9</accession>
<feature type="domain" description="CofH/MqnC-like C-terminal" evidence="3">
    <location>
        <begin position="2"/>
        <end position="60"/>
    </location>
</feature>
<name>X1EYH9_9ZZZZ</name>
<comment type="caution">
    <text evidence="4">The sequence shown here is derived from an EMBL/GenBank/DDBJ whole genome shotgun (WGS) entry which is preliminary data.</text>
</comment>
<evidence type="ECO:0000259" key="3">
    <source>
        <dbReference type="Pfam" id="PF19288"/>
    </source>
</evidence>
<protein>
    <recommendedName>
        <fullName evidence="3">CofH/MqnC-like C-terminal domain-containing protein</fullName>
    </recommendedName>
</protein>
<keyword evidence="2" id="KW-0479">Metal-binding</keyword>
<dbReference type="InterPro" id="IPR045567">
    <property type="entry name" value="CofH/MnqC-like_C"/>
</dbReference>
<dbReference type="PANTHER" id="PTHR43076:SF1">
    <property type="entry name" value="LIPOYL SYNTHASE 2"/>
    <property type="match status" value="1"/>
</dbReference>
<gene>
    <name evidence="4" type="ORF">S03H2_09649</name>
</gene>
<keyword evidence="2" id="KW-0408">Iron</keyword>
<dbReference type="InterPro" id="IPR034405">
    <property type="entry name" value="F420"/>
</dbReference>
<evidence type="ECO:0000256" key="2">
    <source>
        <dbReference type="ARBA" id="ARBA00022485"/>
    </source>
</evidence>
<evidence type="ECO:0000256" key="1">
    <source>
        <dbReference type="ARBA" id="ARBA00001966"/>
    </source>
</evidence>
<keyword evidence="2" id="KW-0411">Iron-sulfur</keyword>
<dbReference type="GO" id="GO:0044689">
    <property type="term" value="F:7,8-didemethyl-8-hydroxy-5-deazariboflavin synthase activity"/>
    <property type="evidence" value="ECO:0007669"/>
    <property type="project" value="TreeGrafter"/>
</dbReference>
<dbReference type="PANTHER" id="PTHR43076">
    <property type="entry name" value="FO SYNTHASE (COFH)"/>
    <property type="match status" value="1"/>
</dbReference>
<proteinExistence type="predicted"/>
<sequence>FAQVSLNYGVNDFSGTLMEENISKSAGADFGEYLAPVEIIEIIKAAGKRPAQRDTLYKILKFH</sequence>
<reference evidence="4" key="1">
    <citation type="journal article" date="2014" name="Front. Microbiol.">
        <title>High frequency of phylogenetically diverse reductive dehalogenase-homologous genes in deep subseafloor sedimentary metagenomes.</title>
        <authorList>
            <person name="Kawai M."/>
            <person name="Futagami T."/>
            <person name="Toyoda A."/>
            <person name="Takaki Y."/>
            <person name="Nishi S."/>
            <person name="Hori S."/>
            <person name="Arai W."/>
            <person name="Tsubouchi T."/>
            <person name="Morono Y."/>
            <person name="Uchiyama I."/>
            <person name="Ito T."/>
            <person name="Fujiyama A."/>
            <person name="Inagaki F."/>
            <person name="Takami H."/>
        </authorList>
    </citation>
    <scope>NUCLEOTIDE SEQUENCE</scope>
    <source>
        <strain evidence="4">Expedition CK06-06</strain>
    </source>
</reference>